<gene>
    <name evidence="4" type="ORF">G8759_21815</name>
</gene>
<dbReference type="PANTHER" id="PTHR30273:SF2">
    <property type="entry name" value="PROTEIN FECR"/>
    <property type="match status" value="1"/>
</dbReference>
<proteinExistence type="predicted"/>
<keyword evidence="1" id="KW-0812">Transmembrane</keyword>
<evidence type="ECO:0000313" key="4">
    <source>
        <dbReference type="EMBL" id="QIP15070.1"/>
    </source>
</evidence>
<dbReference type="PANTHER" id="PTHR30273">
    <property type="entry name" value="PERIPLASMIC SIGNAL SENSOR AND SIGMA FACTOR ACTIVATOR FECR-RELATED"/>
    <property type="match status" value="1"/>
</dbReference>
<dbReference type="Gene3D" id="3.55.50.30">
    <property type="match status" value="1"/>
</dbReference>
<name>A0A6G9ARM9_9BACT</name>
<feature type="domain" description="Protein FecR C-terminal" evidence="3">
    <location>
        <begin position="314"/>
        <end position="379"/>
    </location>
</feature>
<evidence type="ECO:0000313" key="5">
    <source>
        <dbReference type="Proteomes" id="UP000501802"/>
    </source>
</evidence>
<dbReference type="InterPro" id="IPR012373">
    <property type="entry name" value="Ferrdict_sens_TM"/>
</dbReference>
<evidence type="ECO:0000259" key="2">
    <source>
        <dbReference type="Pfam" id="PF04773"/>
    </source>
</evidence>
<dbReference type="GO" id="GO:0016989">
    <property type="term" value="F:sigma factor antagonist activity"/>
    <property type="evidence" value="ECO:0007669"/>
    <property type="project" value="TreeGrafter"/>
</dbReference>
<reference evidence="4 5" key="1">
    <citation type="submission" date="2020-03" db="EMBL/GenBank/DDBJ databases">
        <authorList>
            <person name="Kim M.K."/>
        </authorList>
    </citation>
    <scope>NUCLEOTIDE SEQUENCE [LARGE SCALE GENOMIC DNA]</scope>
    <source>
        <strain evidence="4 5">BT328</strain>
    </source>
</reference>
<sequence>MEADYKKMRQLYLEKITGLLEPEVEQKLLALLKIDPNARDYWESLEAENESIGLSKVIDSIDVNSELETFKNIELTPFTEHSVNWKYYFAAASIILMISLFLIYLNLDTVSKRKSAHIFNVVDMEKEEILLSVAGCKRFKLSTISPQQIIIGTVKLNNTGKKLVFSGNIQNATAFNELSVPAKKYYEIILPDGTKVSINSVTKLKFPFIFSGFYREVYLEGEAYFEVTKNVRNPFVVHTKNVDILVKGTHFNVNTYNTKNTETSLLEGSVELTARGKNTAALTPGMQALYSDETGFSFRSFESDEITSWRRGAFYLNHTSLGELKDLFLRWYGVILVFDNRSIANHQVSGIMERDKLNDFLANLRLSTGFKARFEGNTLHLTD</sequence>
<evidence type="ECO:0000256" key="1">
    <source>
        <dbReference type="SAM" id="Phobius"/>
    </source>
</evidence>
<dbReference type="AlphaFoldDB" id="A0A6G9ARM9"/>
<dbReference type="InterPro" id="IPR032508">
    <property type="entry name" value="FecR_C"/>
</dbReference>
<keyword evidence="5" id="KW-1185">Reference proteome</keyword>
<keyword evidence="1" id="KW-1133">Transmembrane helix</keyword>
<dbReference type="Pfam" id="PF04773">
    <property type="entry name" value="FecR"/>
    <property type="match status" value="1"/>
</dbReference>
<feature type="domain" description="FecR protein" evidence="2">
    <location>
        <begin position="178"/>
        <end position="271"/>
    </location>
</feature>
<dbReference type="KEGG" id="spib:G8759_21815"/>
<dbReference type="Gene3D" id="2.60.120.1440">
    <property type="match status" value="1"/>
</dbReference>
<keyword evidence="1" id="KW-0472">Membrane</keyword>
<dbReference type="Pfam" id="PF16344">
    <property type="entry name" value="FecR_C"/>
    <property type="match status" value="1"/>
</dbReference>
<organism evidence="4 5">
    <name type="scientific">Spirosoma aureum</name>
    <dbReference type="NCBI Taxonomy" id="2692134"/>
    <lineage>
        <taxon>Bacteria</taxon>
        <taxon>Pseudomonadati</taxon>
        <taxon>Bacteroidota</taxon>
        <taxon>Cytophagia</taxon>
        <taxon>Cytophagales</taxon>
        <taxon>Cytophagaceae</taxon>
        <taxon>Spirosoma</taxon>
    </lineage>
</organism>
<accession>A0A6G9ARM9</accession>
<dbReference type="EMBL" id="CP050063">
    <property type="protein sequence ID" value="QIP15070.1"/>
    <property type="molecule type" value="Genomic_DNA"/>
</dbReference>
<dbReference type="InterPro" id="IPR006860">
    <property type="entry name" value="FecR"/>
</dbReference>
<protein>
    <submittedName>
        <fullName evidence="4">Uncharacterized protein</fullName>
    </submittedName>
</protein>
<feature type="transmembrane region" description="Helical" evidence="1">
    <location>
        <begin position="87"/>
        <end position="107"/>
    </location>
</feature>
<dbReference type="Proteomes" id="UP000501802">
    <property type="component" value="Chromosome"/>
</dbReference>
<evidence type="ECO:0000259" key="3">
    <source>
        <dbReference type="Pfam" id="PF16344"/>
    </source>
</evidence>
<dbReference type="RefSeq" id="WP_167212397.1">
    <property type="nucleotide sequence ID" value="NZ_CP050063.1"/>
</dbReference>